<feature type="region of interest" description="Disordered" evidence="5">
    <location>
        <begin position="363"/>
        <end position="425"/>
    </location>
</feature>
<feature type="compositionally biased region" description="Polar residues" evidence="5">
    <location>
        <begin position="25"/>
        <end position="55"/>
    </location>
</feature>
<dbReference type="InterPro" id="IPR032867">
    <property type="entry name" value="DYW_dom"/>
</dbReference>
<gene>
    <name evidence="7" type="ORF">SASPL_117762</name>
</gene>
<dbReference type="InterPro" id="IPR046849">
    <property type="entry name" value="E2_motif"/>
</dbReference>
<dbReference type="GO" id="GO:0051225">
    <property type="term" value="P:spindle assembly"/>
    <property type="evidence" value="ECO:0007669"/>
    <property type="project" value="TreeGrafter"/>
</dbReference>
<feature type="domain" description="DYW" evidence="6">
    <location>
        <begin position="1150"/>
        <end position="1201"/>
    </location>
</feature>
<feature type="compositionally biased region" description="Polar residues" evidence="5">
    <location>
        <begin position="106"/>
        <end position="120"/>
    </location>
</feature>
<dbReference type="PROSITE" id="PS51375">
    <property type="entry name" value="PPR"/>
    <property type="match status" value="3"/>
</dbReference>
<sequence>MDVYEEEQAIHKQSAADKTRLPLVSTENKNGATRSRYRSSSPTKRWTPSTSTHATSAKRVISAERNRPSRPSSPRSPSTPIQDTSAELLLASRKVVGNKMPEALWPSTTRSQNVSLQPDTFFSPISKKEKPVSYIPERKQTPLEGKSSADQSENSKPVESLYPRMVDQHRWPSTILSTSNDMFDKQTLGKITVSSKTIKTSPSSRSETGAFILTRGIDVADKTSKTPSLSRPETGSPSLERLSLDGTSDHNRIIDVADKTSSPSSLSSSRTGTPSHRRLTMDVSAVLNRSIEYQDKKNKTSLSPYGNVVPSTSIDLVDKTSRTSSLFHQETNTHSIRRLPLDGSPVPNQSVYLVGRSRTTKTLSSTCTETGTPSPRIVSWDEKSKPMAKSTNEKELVNGCSVDDCSTPIARSDSSSSSDRTQMSNAAMKHMAAPALGLLSTVSKWIVPSRGKAANSSGGSSPARKRPSSPAQKRPSSPAWIRPSSPTRKLQSAASVFSFFTDIKHGKKAKHIEDVHNLRLLYNRLLQWRYANARSDDALQSQKVKTEKVLSSVWVEIVAVWDSIIEKRIEIQKLKLKLKLYTILDNQICGLEEWKSTEVDHISSLSLAIEDLQAGTVLVPVMRGARGSIQRIKEAVSLALDVMQAMGSSLRSVLLKVNRMNSFASDLADVVTEERAIFGEYESLLSSIAELQWYCHTHARVIGSRKNEMNNATPMALRAIANPGDRNRLLKLINQSITLSHLNQTHAQIIHNGHLHHNIIVTKLVQKLLDFKTQAQAKLLFANIDSPDLFLYNVHIKGLRHAPFDSLSVYNTLLRKTELKPDNFTYSFVISAFSSFSSPVCEKVAVLLHGHAVVSGFGSDAFVAAAFERWDDVVGLAVKVGCHFDKHVLTCLVSLYSKCGCVSTARLLFELIRRPDLVAYNAIISGFSCNGEAEKSLQLFQQLLSSENRVSSSSLVGLIPVFHPFGRLDLPRTIHGFCVKSGFASNSSVSTALTTVYSRLNELELSRGLFNELPEKPLTSWNAMISGYAQNGHSEKAISLFHEMEELDIRPNPVTIITILSACAQLGALGLGKWLRRLIKKESLLPSIYVSTALIDMYMKCGSIEEARRLFDEMDERNGRAHVFTSGDQAHPQSGEIYAALEQVMGKDAGYVAETVMALHDVEEEEEKEMMVRVHSEKLAIAFGLVMCEDGDDEIRIIKNLMGVFGLSYFYQVCV</sequence>
<evidence type="ECO:0000256" key="3">
    <source>
        <dbReference type="ARBA" id="ARBA00022737"/>
    </source>
</evidence>
<dbReference type="Gene3D" id="1.25.40.10">
    <property type="entry name" value="Tetratricopeptide repeat domain"/>
    <property type="match status" value="3"/>
</dbReference>
<dbReference type="Pfam" id="PF01535">
    <property type="entry name" value="PPR"/>
    <property type="match status" value="2"/>
</dbReference>
<dbReference type="Pfam" id="PF04484">
    <property type="entry name" value="QWRF"/>
    <property type="match status" value="1"/>
</dbReference>
<dbReference type="InterPro" id="IPR002885">
    <property type="entry name" value="PPR_rpt"/>
</dbReference>
<evidence type="ECO:0000256" key="1">
    <source>
        <dbReference type="ARBA" id="ARBA00006643"/>
    </source>
</evidence>
<evidence type="ECO:0000256" key="5">
    <source>
        <dbReference type="SAM" id="MobiDB-lite"/>
    </source>
</evidence>
<keyword evidence="3" id="KW-0677">Repeat</keyword>
<dbReference type="GO" id="GO:0008017">
    <property type="term" value="F:microtubule binding"/>
    <property type="evidence" value="ECO:0007669"/>
    <property type="project" value="TreeGrafter"/>
</dbReference>
<evidence type="ECO:0000313" key="8">
    <source>
        <dbReference type="Proteomes" id="UP000298416"/>
    </source>
</evidence>
<feature type="compositionally biased region" description="Polar residues" evidence="5">
    <location>
        <begin position="225"/>
        <end position="237"/>
    </location>
</feature>
<keyword evidence="8" id="KW-1185">Reference proteome</keyword>
<dbReference type="Pfam" id="PF20430">
    <property type="entry name" value="Eplus_motif"/>
    <property type="match status" value="1"/>
</dbReference>
<dbReference type="PANTHER" id="PTHR31807:SF37">
    <property type="entry name" value="HAUS AUGMIN-LIKE COMPLEX SUBUNIT 8"/>
    <property type="match status" value="1"/>
</dbReference>
<dbReference type="GO" id="GO:0008270">
    <property type="term" value="F:zinc ion binding"/>
    <property type="evidence" value="ECO:0007669"/>
    <property type="project" value="InterPro"/>
</dbReference>
<evidence type="ECO:0000259" key="6">
    <source>
        <dbReference type="Pfam" id="PF14432"/>
    </source>
</evidence>
<feature type="compositionally biased region" description="Low complexity" evidence="5">
    <location>
        <begin position="260"/>
        <end position="274"/>
    </location>
</feature>
<dbReference type="Pfam" id="PF13041">
    <property type="entry name" value="PPR_2"/>
    <property type="match status" value="1"/>
</dbReference>
<dbReference type="GO" id="GO:0005880">
    <property type="term" value="C:nuclear microtubule"/>
    <property type="evidence" value="ECO:0007669"/>
    <property type="project" value="TreeGrafter"/>
</dbReference>
<feature type="compositionally biased region" description="Basic and acidic residues" evidence="5">
    <location>
        <begin position="126"/>
        <end position="141"/>
    </location>
</feature>
<feature type="compositionally biased region" description="Low complexity" evidence="5">
    <location>
        <begin position="69"/>
        <end position="80"/>
    </location>
</feature>
<dbReference type="NCBIfam" id="TIGR00756">
    <property type="entry name" value="PPR"/>
    <property type="match status" value="3"/>
</dbReference>
<organism evidence="7">
    <name type="scientific">Salvia splendens</name>
    <name type="common">Scarlet sage</name>
    <dbReference type="NCBI Taxonomy" id="180675"/>
    <lineage>
        <taxon>Eukaryota</taxon>
        <taxon>Viridiplantae</taxon>
        <taxon>Streptophyta</taxon>
        <taxon>Embryophyta</taxon>
        <taxon>Tracheophyta</taxon>
        <taxon>Spermatophyta</taxon>
        <taxon>Magnoliopsida</taxon>
        <taxon>eudicotyledons</taxon>
        <taxon>Gunneridae</taxon>
        <taxon>Pentapetalae</taxon>
        <taxon>asterids</taxon>
        <taxon>lamiids</taxon>
        <taxon>Lamiales</taxon>
        <taxon>Lamiaceae</taxon>
        <taxon>Nepetoideae</taxon>
        <taxon>Mentheae</taxon>
        <taxon>Salviinae</taxon>
        <taxon>Salvia</taxon>
        <taxon>Salvia subgen. Calosphace</taxon>
        <taxon>core Calosphace</taxon>
    </lineage>
</organism>
<comment type="similarity">
    <text evidence="2">Belongs to the QWRF family.</text>
</comment>
<dbReference type="FunFam" id="1.25.40.10:FF:000361">
    <property type="entry name" value="Pentatricopeptide repeat-containing protein chloroplastic"/>
    <property type="match status" value="1"/>
</dbReference>
<accession>A0A8X8ZXW1</accession>
<feature type="compositionally biased region" description="Polar residues" evidence="5">
    <location>
        <begin position="148"/>
        <end position="157"/>
    </location>
</feature>
<dbReference type="Pfam" id="PF14432">
    <property type="entry name" value="DYW_deaminase"/>
    <property type="match status" value="1"/>
</dbReference>
<dbReference type="FunFam" id="1.25.40.10:FF:000364">
    <property type="entry name" value="Pentatricopeptide repeat (PPR-like) superfamily protein"/>
    <property type="match status" value="1"/>
</dbReference>
<feature type="compositionally biased region" description="Low complexity" evidence="5">
    <location>
        <begin position="363"/>
        <end position="372"/>
    </location>
</feature>
<feature type="region of interest" description="Disordered" evidence="5">
    <location>
        <begin position="450"/>
        <end position="486"/>
    </location>
</feature>
<proteinExistence type="inferred from homology"/>
<feature type="region of interest" description="Disordered" evidence="5">
    <location>
        <begin position="222"/>
        <end position="276"/>
    </location>
</feature>
<evidence type="ECO:0000256" key="4">
    <source>
        <dbReference type="PROSITE-ProRule" id="PRU00708"/>
    </source>
</evidence>
<dbReference type="AlphaFoldDB" id="A0A8X8ZXW1"/>
<feature type="compositionally biased region" description="Basic and acidic residues" evidence="5">
    <location>
        <begin position="379"/>
        <end position="396"/>
    </location>
</feature>
<reference evidence="7" key="1">
    <citation type="submission" date="2018-01" db="EMBL/GenBank/DDBJ databases">
        <authorList>
            <person name="Mao J.F."/>
        </authorList>
    </citation>
    <scope>NUCLEOTIDE SEQUENCE</scope>
    <source>
        <strain evidence="7">Huo1</strain>
        <tissue evidence="7">Leaf</tissue>
    </source>
</reference>
<comment type="caution">
    <text evidence="7">The sequence shown here is derived from an EMBL/GenBank/DDBJ whole genome shotgun (WGS) entry which is preliminary data.</text>
</comment>
<reference evidence="7" key="2">
    <citation type="submission" date="2020-08" db="EMBL/GenBank/DDBJ databases">
        <title>Plant Genome Project.</title>
        <authorList>
            <person name="Zhang R.-G."/>
        </authorList>
    </citation>
    <scope>NUCLEOTIDE SEQUENCE</scope>
    <source>
        <strain evidence="7">Huo1</strain>
        <tissue evidence="7">Leaf</tissue>
    </source>
</reference>
<evidence type="ECO:0000256" key="2">
    <source>
        <dbReference type="ARBA" id="ARBA00010016"/>
    </source>
</evidence>
<feature type="repeat" description="PPR" evidence="4">
    <location>
        <begin position="916"/>
        <end position="950"/>
    </location>
</feature>
<dbReference type="PANTHER" id="PTHR31807">
    <property type="entry name" value="AUGMIN FAMILY MEMBER"/>
    <property type="match status" value="1"/>
</dbReference>
<protein>
    <recommendedName>
        <fullName evidence="6">DYW domain-containing protein</fullName>
    </recommendedName>
</protein>
<feature type="repeat" description="PPR" evidence="4">
    <location>
        <begin position="1017"/>
        <end position="1051"/>
    </location>
</feature>
<dbReference type="Proteomes" id="UP000298416">
    <property type="component" value="Unassembled WGS sequence"/>
</dbReference>
<feature type="region of interest" description="Disordered" evidence="5">
    <location>
        <begin position="106"/>
        <end position="160"/>
    </location>
</feature>
<feature type="repeat" description="PPR" evidence="4">
    <location>
        <begin position="1087"/>
        <end position="1121"/>
    </location>
</feature>
<dbReference type="InterPro" id="IPR011990">
    <property type="entry name" value="TPR-like_helical_dom_sf"/>
</dbReference>
<feature type="compositionally biased region" description="Basic and acidic residues" evidence="5">
    <location>
        <begin position="247"/>
        <end position="258"/>
    </location>
</feature>
<dbReference type="EMBL" id="PNBA02000006">
    <property type="protein sequence ID" value="KAG6421212.1"/>
    <property type="molecule type" value="Genomic_DNA"/>
</dbReference>
<dbReference type="GO" id="GO:0005737">
    <property type="term" value="C:cytoplasm"/>
    <property type="evidence" value="ECO:0007669"/>
    <property type="project" value="TreeGrafter"/>
</dbReference>
<name>A0A8X8ZXW1_SALSN</name>
<dbReference type="InterPro" id="IPR007573">
    <property type="entry name" value="QWRF"/>
</dbReference>
<comment type="similarity">
    <text evidence="1">Belongs to the PPR family. PCMP-H subfamily.</text>
</comment>
<feature type="region of interest" description="Disordered" evidence="5">
    <location>
        <begin position="1"/>
        <end position="82"/>
    </location>
</feature>
<feature type="compositionally biased region" description="Basic and acidic residues" evidence="5">
    <location>
        <begin position="8"/>
        <end position="20"/>
    </location>
</feature>
<evidence type="ECO:0000313" key="7">
    <source>
        <dbReference type="EMBL" id="KAG6421212.1"/>
    </source>
</evidence>